<evidence type="ECO:0000313" key="8">
    <source>
        <dbReference type="EMBL" id="KIX13561.1"/>
    </source>
</evidence>
<sequence>MADSTNGVLYSTYQTPDNDFGILSGSINFTGLGSGSDFNSVIDQLVKLESIQKTRLETWKTSWQSKIKSMQSLNQRMEGIEEAAAAMDTEDEFMVKQASSSRSSTASATVSNSAKAGAYTVEVGENTKHILRSAGVASTSSNVADFAGGPLTLTIETGGNTINVSVASGRTLDQLRSDIESAVAAQAPGALEVYIENDGTESNPYHLVMKSAVGGADGRITVSANPTNLSLDYKDMALQQDWSGASTADIGLSGQFFGDKDTASIYEYVFQVSSSGSVQVGTTTFDLAVSVYDGATLLSSSTINVPADYVAGDALEVENGMFINLSGATVANGDSFTVRGFADDIDDAELGTWSGSTVSTGGNYLGTVNKTYSFTVVTSGAIQAGGGADTAVLRWTDSTGQTGTVSVTDSDQFYEVDQGVKLKLGATTLVNGDTFQVNVFAPDQQQGQDKGLAQVSKVVHSGFADQDVTAVTTANATFSYTYAGETIDITVPAGKTLSQLATMINGDDDNPGVVASVINDGLGLPNSYKLVLTGGDTGAQYQISSVSHDFSGNNFSSSGELGGGFTTSQWATNSMVKIDGYPPETDVYLQRTNNQVADVVDSVTFDLHDVGSAVITVSTDIISVKKNIEAFINMVNYTQEYIRKETKFDPDGENTGILIGNYSYYILKSRIDSALNTSVEGLVDGEDTYTHLSQIGIKTDPNAEGSWTIDSTILSNALNENPEAVADLFIENTTKESIGVAKRMFDEMKDLTDSETGTLNVLIGNYKGIITNIDKKIESEEKRIELYRQRQVERFARLEKSLAVLNAQDKAITSQIAQLPGNNSK</sequence>
<comment type="function">
    <text evidence="5">Required for morphogenesis and for the elongation of the flagellar filament by facilitating polymerization of the flagellin monomers at the tip of growing filament. Forms a capping structure, which prevents flagellin subunits (transported through the central channel of the flagellum) from leaking out without polymerization at the distal end.</text>
</comment>
<dbReference type="OrthoDB" id="5484186at2"/>
<dbReference type="Pfam" id="PF07196">
    <property type="entry name" value="Flagellin_IN"/>
    <property type="match status" value="1"/>
</dbReference>
<dbReference type="Pfam" id="PF02465">
    <property type="entry name" value="FliD_N"/>
    <property type="match status" value="1"/>
</dbReference>
<gene>
    <name evidence="8" type="ORF">X474_13830</name>
</gene>
<dbReference type="GO" id="GO:0005576">
    <property type="term" value="C:extracellular region"/>
    <property type="evidence" value="ECO:0007669"/>
    <property type="project" value="UniProtKB-SubCell"/>
</dbReference>
<dbReference type="InterPro" id="IPR040026">
    <property type="entry name" value="FliD"/>
</dbReference>
<keyword evidence="9" id="KW-1185">Reference proteome</keyword>
<evidence type="ECO:0000313" key="9">
    <source>
        <dbReference type="Proteomes" id="UP000032233"/>
    </source>
</evidence>
<dbReference type="AlphaFoldDB" id="A0A0D2JCT0"/>
<dbReference type="InParanoid" id="A0A0D2JCT0"/>
<keyword evidence="5" id="KW-0964">Secreted</keyword>
<comment type="subunit">
    <text evidence="2 5">Homopentamer.</text>
</comment>
<feature type="domain" description="Flagellar hook-associated protein 2 N-terminal" evidence="6">
    <location>
        <begin position="34"/>
        <end position="124"/>
    </location>
</feature>
<dbReference type="InterPro" id="IPR003481">
    <property type="entry name" value="FliD_N"/>
</dbReference>
<comment type="similarity">
    <text evidence="1 5">Belongs to the FliD family.</text>
</comment>
<dbReference type="InterPro" id="IPR010809">
    <property type="entry name" value="FliD_C"/>
</dbReference>
<comment type="subcellular location">
    <subcellularLocation>
        <location evidence="5">Secreted</location>
    </subcellularLocation>
    <subcellularLocation>
        <location evidence="5">Bacterial flagellum</location>
    </subcellularLocation>
</comment>
<evidence type="ECO:0000256" key="3">
    <source>
        <dbReference type="ARBA" id="ARBA00023054"/>
    </source>
</evidence>
<dbReference type="GO" id="GO:0009424">
    <property type="term" value="C:bacterial-type flagellum hook"/>
    <property type="evidence" value="ECO:0007669"/>
    <property type="project" value="UniProtKB-UniRule"/>
</dbReference>
<evidence type="ECO:0000259" key="7">
    <source>
        <dbReference type="Pfam" id="PF07195"/>
    </source>
</evidence>
<feature type="coiled-coil region" evidence="5">
    <location>
        <begin position="770"/>
        <end position="808"/>
    </location>
</feature>
<dbReference type="GO" id="GO:0071973">
    <property type="term" value="P:bacterial-type flagellum-dependent cell motility"/>
    <property type="evidence" value="ECO:0007669"/>
    <property type="project" value="TreeGrafter"/>
</dbReference>
<dbReference type="Proteomes" id="UP000032233">
    <property type="component" value="Unassembled WGS sequence"/>
</dbReference>
<dbReference type="Pfam" id="PF07195">
    <property type="entry name" value="FliD_C"/>
    <property type="match status" value="1"/>
</dbReference>
<dbReference type="PANTHER" id="PTHR30288">
    <property type="entry name" value="FLAGELLAR CAP/ASSEMBLY PROTEIN FLID"/>
    <property type="match status" value="1"/>
</dbReference>
<organism evidence="8 9">
    <name type="scientific">Dethiosulfatarculus sandiegensis</name>
    <dbReference type="NCBI Taxonomy" id="1429043"/>
    <lineage>
        <taxon>Bacteria</taxon>
        <taxon>Pseudomonadati</taxon>
        <taxon>Thermodesulfobacteriota</taxon>
        <taxon>Desulfarculia</taxon>
        <taxon>Desulfarculales</taxon>
        <taxon>Desulfarculaceae</taxon>
        <taxon>Dethiosulfatarculus</taxon>
    </lineage>
</organism>
<comment type="caution">
    <text evidence="8">The sequence shown here is derived from an EMBL/GenBank/DDBJ whole genome shotgun (WGS) entry which is preliminary data.</text>
</comment>
<evidence type="ECO:0000256" key="4">
    <source>
        <dbReference type="ARBA" id="ARBA00023143"/>
    </source>
</evidence>
<dbReference type="RefSeq" id="WP_044349264.1">
    <property type="nucleotide sequence ID" value="NZ_AZAC01000015.1"/>
</dbReference>
<dbReference type="STRING" id="1429043.X474_13830"/>
<dbReference type="InterPro" id="IPR010810">
    <property type="entry name" value="Flagellin_hook_IN_motif"/>
</dbReference>
<reference evidence="8 9" key="1">
    <citation type="submission" date="2013-11" db="EMBL/GenBank/DDBJ databases">
        <title>Metagenomic analysis of a methanogenic consortium involved in long chain n-alkane degradation.</title>
        <authorList>
            <person name="Davidova I.A."/>
            <person name="Callaghan A.V."/>
            <person name="Wawrik B."/>
            <person name="Pruitt S."/>
            <person name="Marks C."/>
            <person name="Duncan K.E."/>
            <person name="Suflita J.M."/>
        </authorList>
    </citation>
    <scope>NUCLEOTIDE SEQUENCE [LARGE SCALE GENOMIC DNA]</scope>
    <source>
        <strain evidence="8 9">SPR</strain>
    </source>
</reference>
<dbReference type="PANTHER" id="PTHR30288:SF0">
    <property type="entry name" value="FLAGELLAR HOOK-ASSOCIATED PROTEIN 2"/>
    <property type="match status" value="1"/>
</dbReference>
<protein>
    <recommendedName>
        <fullName evidence="5">Flagellar hook-associated protein 2</fullName>
        <shortName evidence="5">HAP2</shortName>
    </recommendedName>
    <alternativeName>
        <fullName evidence="5">Flagellar cap protein</fullName>
    </alternativeName>
</protein>
<evidence type="ECO:0000259" key="6">
    <source>
        <dbReference type="Pfam" id="PF02465"/>
    </source>
</evidence>
<dbReference type="EMBL" id="AZAC01000015">
    <property type="protein sequence ID" value="KIX13561.1"/>
    <property type="molecule type" value="Genomic_DNA"/>
</dbReference>
<evidence type="ECO:0000256" key="1">
    <source>
        <dbReference type="ARBA" id="ARBA00009764"/>
    </source>
</evidence>
<dbReference type="GO" id="GO:0007155">
    <property type="term" value="P:cell adhesion"/>
    <property type="evidence" value="ECO:0007669"/>
    <property type="project" value="InterPro"/>
</dbReference>
<feature type="domain" description="Flagellar hook-associated protein 2 C-terminal" evidence="7">
    <location>
        <begin position="571"/>
        <end position="806"/>
    </location>
</feature>
<dbReference type="GO" id="GO:0009421">
    <property type="term" value="C:bacterial-type flagellum filament cap"/>
    <property type="evidence" value="ECO:0007669"/>
    <property type="project" value="InterPro"/>
</dbReference>
<evidence type="ECO:0000256" key="5">
    <source>
        <dbReference type="RuleBase" id="RU362066"/>
    </source>
</evidence>
<name>A0A0D2JCT0_9BACT</name>
<keyword evidence="4 5" id="KW-0975">Bacterial flagellum</keyword>
<keyword evidence="3 5" id="KW-0175">Coiled coil</keyword>
<accession>A0A0D2JCT0</accession>
<proteinExistence type="inferred from homology"/>
<evidence type="ECO:0000256" key="2">
    <source>
        <dbReference type="ARBA" id="ARBA00011255"/>
    </source>
</evidence>